<gene>
    <name evidence="4" type="ORF">AMK59_4713</name>
</gene>
<dbReference type="GO" id="GO:0006508">
    <property type="term" value="P:proteolysis"/>
    <property type="evidence" value="ECO:0007669"/>
    <property type="project" value="InterPro"/>
</dbReference>
<dbReference type="EMBL" id="LJIG01009895">
    <property type="protein sequence ID" value="KRT82166.1"/>
    <property type="molecule type" value="Genomic_DNA"/>
</dbReference>
<dbReference type="InterPro" id="IPR043504">
    <property type="entry name" value="Peptidase_S1_PA_chymotrypsin"/>
</dbReference>
<protein>
    <submittedName>
        <fullName evidence="4">Trypsin</fullName>
    </submittedName>
</protein>
<accession>A0A0T6B4G8</accession>
<dbReference type="CDD" id="cd00190">
    <property type="entry name" value="Tryp_SPc"/>
    <property type="match status" value="1"/>
</dbReference>
<dbReference type="InterPro" id="IPR009003">
    <property type="entry name" value="Peptidase_S1_PA"/>
</dbReference>
<keyword evidence="5" id="KW-1185">Reference proteome</keyword>
<dbReference type="InterPro" id="IPR001254">
    <property type="entry name" value="Trypsin_dom"/>
</dbReference>
<dbReference type="Pfam" id="PF00089">
    <property type="entry name" value="Trypsin"/>
    <property type="match status" value="1"/>
</dbReference>
<evidence type="ECO:0000256" key="1">
    <source>
        <dbReference type="ARBA" id="ARBA00023157"/>
    </source>
</evidence>
<dbReference type="Proteomes" id="UP000051574">
    <property type="component" value="Unassembled WGS sequence"/>
</dbReference>
<dbReference type="Gene3D" id="2.40.10.10">
    <property type="entry name" value="Trypsin-like serine proteases"/>
    <property type="match status" value="2"/>
</dbReference>
<comment type="caution">
    <text evidence="4">The sequence shown here is derived from an EMBL/GenBank/DDBJ whole genome shotgun (WGS) entry which is preliminary data.</text>
</comment>
<dbReference type="OrthoDB" id="7726766at2759"/>
<dbReference type="SMART" id="SM00020">
    <property type="entry name" value="Tryp_SPc"/>
    <property type="match status" value="1"/>
</dbReference>
<feature type="non-terminal residue" evidence="4">
    <location>
        <position position="190"/>
    </location>
</feature>
<evidence type="ECO:0000313" key="4">
    <source>
        <dbReference type="EMBL" id="KRT82166.1"/>
    </source>
</evidence>
<comment type="similarity">
    <text evidence="2">Belongs to the peptidase S1 family. CLIP subfamily.</text>
</comment>
<reference evidence="4 5" key="1">
    <citation type="submission" date="2015-09" db="EMBL/GenBank/DDBJ databases">
        <title>Draft genome of the scarab beetle Oryctes borbonicus.</title>
        <authorList>
            <person name="Meyer J.M."/>
            <person name="Markov G.V."/>
            <person name="Baskaran P."/>
            <person name="Herrmann M."/>
            <person name="Sommer R.J."/>
            <person name="Roedelsperger C."/>
        </authorList>
    </citation>
    <scope>NUCLEOTIDE SEQUENCE [LARGE SCALE GENOMIC DNA]</scope>
    <source>
        <strain evidence="4">OB123</strain>
        <tissue evidence="4">Whole animal</tissue>
    </source>
</reference>
<dbReference type="PROSITE" id="PS50240">
    <property type="entry name" value="TRYPSIN_DOM"/>
    <property type="match status" value="1"/>
</dbReference>
<organism evidence="4 5">
    <name type="scientific">Oryctes borbonicus</name>
    <dbReference type="NCBI Taxonomy" id="1629725"/>
    <lineage>
        <taxon>Eukaryota</taxon>
        <taxon>Metazoa</taxon>
        <taxon>Ecdysozoa</taxon>
        <taxon>Arthropoda</taxon>
        <taxon>Hexapoda</taxon>
        <taxon>Insecta</taxon>
        <taxon>Pterygota</taxon>
        <taxon>Neoptera</taxon>
        <taxon>Endopterygota</taxon>
        <taxon>Coleoptera</taxon>
        <taxon>Polyphaga</taxon>
        <taxon>Scarabaeiformia</taxon>
        <taxon>Scarabaeidae</taxon>
        <taxon>Dynastinae</taxon>
        <taxon>Oryctes</taxon>
    </lineage>
</organism>
<name>A0A0T6B4G8_9SCAR</name>
<sequence>FTVKAGEWLTNSDIDCGEEFCGLPARDLQISHVIVHPNYQKETYRNNIALLVLRDSINYTVTAQPICLPETWSLLPNNAVLVGWGKAAGQIESSPQQQAIRVPIVNLQQCAKVYGNTLPINEEQLCAGGEAGRDACSGFGGAPLLIKQATTYYQVGILSFGSDQCGAPNVPSVYTDVRKYSAWIRENMPL</sequence>
<evidence type="ECO:0000256" key="2">
    <source>
        <dbReference type="ARBA" id="ARBA00024195"/>
    </source>
</evidence>
<feature type="non-terminal residue" evidence="4">
    <location>
        <position position="1"/>
    </location>
</feature>
<dbReference type="SUPFAM" id="SSF50494">
    <property type="entry name" value="Trypsin-like serine proteases"/>
    <property type="match status" value="1"/>
</dbReference>
<dbReference type="GO" id="GO:0004252">
    <property type="term" value="F:serine-type endopeptidase activity"/>
    <property type="evidence" value="ECO:0007669"/>
    <property type="project" value="InterPro"/>
</dbReference>
<feature type="domain" description="Peptidase S1" evidence="3">
    <location>
        <begin position="1"/>
        <end position="189"/>
    </location>
</feature>
<keyword evidence="1" id="KW-1015">Disulfide bond</keyword>
<dbReference type="PANTHER" id="PTHR24258">
    <property type="entry name" value="SERINE PROTEASE-RELATED"/>
    <property type="match status" value="1"/>
</dbReference>
<evidence type="ECO:0000259" key="3">
    <source>
        <dbReference type="PROSITE" id="PS50240"/>
    </source>
</evidence>
<dbReference type="PANTHER" id="PTHR24258:SF145">
    <property type="entry name" value="SERINE PROTEASE EASTER-LIKE PROTEIN"/>
    <property type="match status" value="1"/>
</dbReference>
<proteinExistence type="inferred from homology"/>
<dbReference type="AlphaFoldDB" id="A0A0T6B4G8"/>
<dbReference type="FunFam" id="2.40.10.10:FF:000002">
    <property type="entry name" value="Transmembrane protease serine"/>
    <property type="match status" value="1"/>
</dbReference>
<evidence type="ECO:0000313" key="5">
    <source>
        <dbReference type="Proteomes" id="UP000051574"/>
    </source>
</evidence>